<reference evidence="2" key="1">
    <citation type="journal article" date="2019" name="Int. J. Syst. Evol. Microbiol.">
        <title>The Global Catalogue of Microorganisms (GCM) 10K type strain sequencing project: providing services to taxonomists for standard genome sequencing and annotation.</title>
        <authorList>
            <consortium name="The Broad Institute Genomics Platform"/>
            <consortium name="The Broad Institute Genome Sequencing Center for Infectious Disease"/>
            <person name="Wu L."/>
            <person name="Ma J."/>
        </authorList>
    </citation>
    <scope>NUCLEOTIDE SEQUENCE [LARGE SCALE GENOMIC DNA]</scope>
    <source>
        <strain evidence="2">KCTC 52298</strain>
    </source>
</reference>
<accession>A0ABW5L4S7</accession>
<proteinExistence type="predicted"/>
<gene>
    <name evidence="1" type="ORF">ACFSQW_17530</name>
</gene>
<dbReference type="RefSeq" id="WP_210352731.1">
    <property type="nucleotide sequence ID" value="NZ_JAEQMU010000001.1"/>
</dbReference>
<evidence type="ECO:0000313" key="2">
    <source>
        <dbReference type="Proteomes" id="UP001597440"/>
    </source>
</evidence>
<keyword evidence="2" id="KW-1185">Reference proteome</keyword>
<evidence type="ECO:0000313" key="1">
    <source>
        <dbReference type="EMBL" id="MFD2556199.1"/>
    </source>
</evidence>
<protein>
    <submittedName>
        <fullName evidence="1">Uncharacterized protein</fullName>
    </submittedName>
</protein>
<dbReference type="Proteomes" id="UP001597440">
    <property type="component" value="Unassembled WGS sequence"/>
</dbReference>
<name>A0ABW5L4S7_9SPHI</name>
<comment type="caution">
    <text evidence="1">The sequence shown here is derived from an EMBL/GenBank/DDBJ whole genome shotgun (WGS) entry which is preliminary data.</text>
</comment>
<sequence>MELLKKIVNRLNIDTNLQNLIFKKVAIPYHDDYNSVDQYWYQHPPCLIPLFLGHGASYKGIINHFFLDRKKTFVELDLEYGSIIETAFNFKQLSVYLILPMIMSDEGLTEETIEFASKIDFYEYQELDDFSIKYGDNTDYFDELVYFKNNLPLNIIKDMKTYQGDFPSSYDNLNESQLINSCLFEISSATYETIKNRMDTPKWLIKETDKKQLFENYILNNQLKEAWLTLNSKGWLLKDVAEGLETLKSKTNDELFYLVADHWITGWKNSSFLEGNY</sequence>
<organism evidence="1 2">
    <name type="scientific">Sphingobacterium tabacisoli</name>
    <dbReference type="NCBI Taxonomy" id="2044855"/>
    <lineage>
        <taxon>Bacteria</taxon>
        <taxon>Pseudomonadati</taxon>
        <taxon>Bacteroidota</taxon>
        <taxon>Sphingobacteriia</taxon>
        <taxon>Sphingobacteriales</taxon>
        <taxon>Sphingobacteriaceae</taxon>
        <taxon>Sphingobacterium</taxon>
    </lineage>
</organism>
<dbReference type="EMBL" id="JBHULD010000018">
    <property type="protein sequence ID" value="MFD2556199.1"/>
    <property type="molecule type" value="Genomic_DNA"/>
</dbReference>